<evidence type="ECO:0000313" key="4">
    <source>
        <dbReference type="Proteomes" id="UP001596152"/>
    </source>
</evidence>
<dbReference type="SUPFAM" id="SSF55781">
    <property type="entry name" value="GAF domain-like"/>
    <property type="match status" value="1"/>
</dbReference>
<dbReference type="CDD" id="cd01949">
    <property type="entry name" value="GGDEF"/>
    <property type="match status" value="1"/>
</dbReference>
<dbReference type="InterPro" id="IPR029016">
    <property type="entry name" value="GAF-like_dom_sf"/>
</dbReference>
<dbReference type="SMART" id="SM00065">
    <property type="entry name" value="GAF"/>
    <property type="match status" value="1"/>
</dbReference>
<dbReference type="InterPro" id="IPR000160">
    <property type="entry name" value="GGDEF_dom"/>
</dbReference>
<sequence length="698" mass="75679">MEKLQANILERVARGETLETITSALCVHVEEMLPGIVCSIVRVDAAGRLTVLTAANLPEAHREAFHGLAIGQGGGGCAHTIQLGRSIETPDIANDPQWDNVAGVALSIGLRACWSTPILGKDGAVLGAFAFYFREARTSTEAERHLVQVCTYLCAIAIERDQQNAVLHRLAYTDMLTGLPNRTAFNAVSERIGTAERPFGALLILDLDNLQTVNDAFGHGFGDCLIQAVAQRLSLSAAPCKVFRLNGDEFAVLVNAGDIDAEGVDGLSERILAGLLEPVDCFGRKIMPRATIGTAFAAEGAQIDALRQMADFALYHAKDAKRGGFVRYSEELGATMSRRLAAIREVDLALGDDRIDAYYQPIVRLDTGEIVGLEALFRVITETGQILPAGDYFEATSDVHTATRLTERMLDIVARDVRAWLDQGIWFQHVGINASSADFQSGRLHEVLREAFEREGVALKHVILEVTESVYMGQEGDGIAQAIQDLRAKGLRVALDDFGTGFASLTHLLTVPVDVIKIDKSFTARMEPDSPSSTIVEGLLGIAAKLGIRVVAEGVETQFQAERLRDWGCALGQGFYYSQAVDRDNITRLLHEKAQRRDADSLLASKPGGSLLDVPPSGALAREDIVVRYAILLCGSDWRVVSERRQFGRFATRSAALQCAMGLAREAIASGCEVELLHADSVGELRSFRLPGTRQLVA</sequence>
<dbReference type="NCBIfam" id="TIGR00254">
    <property type="entry name" value="GGDEF"/>
    <property type="match status" value="1"/>
</dbReference>
<name>A0ABW0FM34_9CAUL</name>
<evidence type="ECO:0000313" key="3">
    <source>
        <dbReference type="EMBL" id="MFC5342835.1"/>
    </source>
</evidence>
<dbReference type="SMART" id="SM00052">
    <property type="entry name" value="EAL"/>
    <property type="match status" value="1"/>
</dbReference>
<keyword evidence="4" id="KW-1185">Reference proteome</keyword>
<dbReference type="InterPro" id="IPR029787">
    <property type="entry name" value="Nucleotide_cyclase"/>
</dbReference>
<proteinExistence type="predicted"/>
<feature type="domain" description="GGDEF" evidence="2">
    <location>
        <begin position="198"/>
        <end position="330"/>
    </location>
</feature>
<dbReference type="RefSeq" id="WP_374038992.1">
    <property type="nucleotide sequence ID" value="NZ_CP169082.1"/>
</dbReference>
<dbReference type="PANTHER" id="PTHR44757:SF2">
    <property type="entry name" value="BIOFILM ARCHITECTURE MAINTENANCE PROTEIN MBAA"/>
    <property type="match status" value="1"/>
</dbReference>
<dbReference type="Gene3D" id="3.30.450.40">
    <property type="match status" value="1"/>
</dbReference>
<feature type="domain" description="EAL" evidence="1">
    <location>
        <begin position="339"/>
        <end position="594"/>
    </location>
</feature>
<dbReference type="InterPro" id="IPR001633">
    <property type="entry name" value="EAL_dom"/>
</dbReference>
<dbReference type="PROSITE" id="PS50887">
    <property type="entry name" value="GGDEF"/>
    <property type="match status" value="1"/>
</dbReference>
<dbReference type="Pfam" id="PF13185">
    <property type="entry name" value="GAF_2"/>
    <property type="match status" value="1"/>
</dbReference>
<accession>A0ABW0FM34</accession>
<dbReference type="InterPro" id="IPR035919">
    <property type="entry name" value="EAL_sf"/>
</dbReference>
<dbReference type="PANTHER" id="PTHR44757">
    <property type="entry name" value="DIGUANYLATE CYCLASE DGCP"/>
    <property type="match status" value="1"/>
</dbReference>
<dbReference type="EMBL" id="JBHSLF010000005">
    <property type="protein sequence ID" value="MFC5342835.1"/>
    <property type="molecule type" value="Genomic_DNA"/>
</dbReference>
<dbReference type="SUPFAM" id="SSF55073">
    <property type="entry name" value="Nucleotide cyclase"/>
    <property type="match status" value="1"/>
</dbReference>
<dbReference type="InterPro" id="IPR043128">
    <property type="entry name" value="Rev_trsase/Diguanyl_cyclase"/>
</dbReference>
<dbReference type="Pfam" id="PF00990">
    <property type="entry name" value="GGDEF"/>
    <property type="match status" value="1"/>
</dbReference>
<dbReference type="InterPro" id="IPR052155">
    <property type="entry name" value="Biofilm_reg_signaling"/>
</dbReference>
<dbReference type="PROSITE" id="PS50883">
    <property type="entry name" value="EAL"/>
    <property type="match status" value="1"/>
</dbReference>
<dbReference type="CDD" id="cd01948">
    <property type="entry name" value="EAL"/>
    <property type="match status" value="1"/>
</dbReference>
<dbReference type="Pfam" id="PF00563">
    <property type="entry name" value="EAL"/>
    <property type="match status" value="1"/>
</dbReference>
<evidence type="ECO:0000259" key="2">
    <source>
        <dbReference type="PROSITE" id="PS50887"/>
    </source>
</evidence>
<organism evidence="3 4">
    <name type="scientific">Brevundimonas staleyi</name>
    <dbReference type="NCBI Taxonomy" id="74326"/>
    <lineage>
        <taxon>Bacteria</taxon>
        <taxon>Pseudomonadati</taxon>
        <taxon>Pseudomonadota</taxon>
        <taxon>Alphaproteobacteria</taxon>
        <taxon>Caulobacterales</taxon>
        <taxon>Caulobacteraceae</taxon>
        <taxon>Brevundimonas</taxon>
    </lineage>
</organism>
<dbReference type="SUPFAM" id="SSF141868">
    <property type="entry name" value="EAL domain-like"/>
    <property type="match status" value="1"/>
</dbReference>
<dbReference type="Proteomes" id="UP001596152">
    <property type="component" value="Unassembled WGS sequence"/>
</dbReference>
<evidence type="ECO:0000259" key="1">
    <source>
        <dbReference type="PROSITE" id="PS50883"/>
    </source>
</evidence>
<dbReference type="Gene3D" id="3.20.20.450">
    <property type="entry name" value="EAL domain"/>
    <property type="match status" value="1"/>
</dbReference>
<dbReference type="SMART" id="SM00267">
    <property type="entry name" value="GGDEF"/>
    <property type="match status" value="1"/>
</dbReference>
<reference evidence="4" key="1">
    <citation type="journal article" date="2019" name="Int. J. Syst. Evol. Microbiol.">
        <title>The Global Catalogue of Microorganisms (GCM) 10K type strain sequencing project: providing services to taxonomists for standard genome sequencing and annotation.</title>
        <authorList>
            <consortium name="The Broad Institute Genomics Platform"/>
            <consortium name="The Broad Institute Genome Sequencing Center for Infectious Disease"/>
            <person name="Wu L."/>
            <person name="Ma J."/>
        </authorList>
    </citation>
    <scope>NUCLEOTIDE SEQUENCE [LARGE SCALE GENOMIC DNA]</scope>
    <source>
        <strain evidence="4">JCM 12125</strain>
    </source>
</reference>
<gene>
    <name evidence="3" type="ORF">ACFPIE_02845</name>
</gene>
<comment type="caution">
    <text evidence="3">The sequence shown here is derived from an EMBL/GenBank/DDBJ whole genome shotgun (WGS) entry which is preliminary data.</text>
</comment>
<protein>
    <submittedName>
        <fullName evidence="3">Bifunctional diguanylate cyclase/phosphodiesterase</fullName>
    </submittedName>
</protein>
<dbReference type="Gene3D" id="3.30.70.270">
    <property type="match status" value="1"/>
</dbReference>
<dbReference type="InterPro" id="IPR003018">
    <property type="entry name" value="GAF"/>
</dbReference>